<sequence>METKRTAKKFVDVRGAIITGIVALILGILLFIAHQWLWGGLTLVLGAWITWHILTHVPTKDGHPTNRSDISQAETANHFQPLDWEPVKSAQDAEALLTSKLGDRGWHTVSGTVAISAPIQFVVAASDGTTKIVTAAGQIIADDGSETNEEGK</sequence>
<gene>
    <name evidence="2" type="ORF">ACFQ5K_01175</name>
</gene>
<evidence type="ECO:0008006" key="4">
    <source>
        <dbReference type="Google" id="ProtNLM"/>
    </source>
</evidence>
<dbReference type="EMBL" id="JBHTOK010000005">
    <property type="protein sequence ID" value="MFD1440003.1"/>
    <property type="molecule type" value="Genomic_DNA"/>
</dbReference>
<comment type="caution">
    <text evidence="2">The sequence shown here is derived from an EMBL/GenBank/DDBJ whole genome shotgun (WGS) entry which is preliminary data.</text>
</comment>
<reference evidence="3" key="1">
    <citation type="journal article" date="2019" name="Int. J. Syst. Evol. Microbiol.">
        <title>The Global Catalogue of Microorganisms (GCM) 10K type strain sequencing project: providing services to taxonomists for standard genome sequencing and annotation.</title>
        <authorList>
            <consortium name="The Broad Institute Genomics Platform"/>
            <consortium name="The Broad Institute Genome Sequencing Center for Infectious Disease"/>
            <person name="Wu L."/>
            <person name="Ma J."/>
        </authorList>
    </citation>
    <scope>NUCLEOTIDE SEQUENCE [LARGE SCALE GENOMIC DNA]</scope>
    <source>
        <strain evidence="3">CCM 8912</strain>
    </source>
</reference>
<proteinExistence type="predicted"/>
<evidence type="ECO:0000313" key="3">
    <source>
        <dbReference type="Proteomes" id="UP001597212"/>
    </source>
</evidence>
<name>A0ABW4CV86_9LACO</name>
<protein>
    <recommendedName>
        <fullName evidence="4">NfeD-like C-terminal domain-containing protein</fullName>
    </recommendedName>
</protein>
<dbReference type="Proteomes" id="UP001597212">
    <property type="component" value="Unassembled WGS sequence"/>
</dbReference>
<keyword evidence="1" id="KW-1133">Transmembrane helix</keyword>
<feature type="transmembrane region" description="Helical" evidence="1">
    <location>
        <begin position="12"/>
        <end position="32"/>
    </location>
</feature>
<evidence type="ECO:0000313" key="2">
    <source>
        <dbReference type="EMBL" id="MFD1440003.1"/>
    </source>
</evidence>
<dbReference type="RefSeq" id="WP_125756330.1">
    <property type="nucleotide sequence ID" value="NZ_JBHTOK010000005.1"/>
</dbReference>
<organism evidence="2 3">
    <name type="scientific">Lacticaseibacillus hegangensis</name>
    <dbReference type="NCBI Taxonomy" id="2486010"/>
    <lineage>
        <taxon>Bacteria</taxon>
        <taxon>Bacillati</taxon>
        <taxon>Bacillota</taxon>
        <taxon>Bacilli</taxon>
        <taxon>Lactobacillales</taxon>
        <taxon>Lactobacillaceae</taxon>
        <taxon>Lacticaseibacillus</taxon>
    </lineage>
</organism>
<feature type="transmembrane region" description="Helical" evidence="1">
    <location>
        <begin position="38"/>
        <end position="57"/>
    </location>
</feature>
<keyword evidence="1" id="KW-0472">Membrane</keyword>
<accession>A0ABW4CV86</accession>
<evidence type="ECO:0000256" key="1">
    <source>
        <dbReference type="SAM" id="Phobius"/>
    </source>
</evidence>
<keyword evidence="1" id="KW-0812">Transmembrane</keyword>
<keyword evidence="3" id="KW-1185">Reference proteome</keyword>